<feature type="compositionally biased region" description="Basic and acidic residues" evidence="1">
    <location>
        <begin position="50"/>
        <end position="67"/>
    </location>
</feature>
<feature type="region of interest" description="Disordered" evidence="1">
    <location>
        <begin position="29"/>
        <end position="103"/>
    </location>
</feature>
<dbReference type="EMBL" id="BQXS01012761">
    <property type="protein sequence ID" value="GKT27671.1"/>
    <property type="molecule type" value="Genomic_DNA"/>
</dbReference>
<feature type="compositionally biased region" description="Basic residues" evidence="1">
    <location>
        <begin position="36"/>
        <end position="48"/>
    </location>
</feature>
<feature type="compositionally biased region" description="Basic and acidic residues" evidence="1">
    <location>
        <begin position="86"/>
        <end position="99"/>
    </location>
</feature>
<dbReference type="Proteomes" id="UP001057375">
    <property type="component" value="Unassembled WGS sequence"/>
</dbReference>
<protein>
    <submittedName>
        <fullName evidence="2">Uncharacterized protein</fullName>
    </submittedName>
</protein>
<keyword evidence="3" id="KW-1185">Reference proteome</keyword>
<reference evidence="2" key="1">
    <citation type="submission" date="2022-03" db="EMBL/GenBank/DDBJ databases">
        <title>Draft genome sequence of Aduncisulcus paluster, a free-living microaerophilic Fornicata.</title>
        <authorList>
            <person name="Yuyama I."/>
            <person name="Kume K."/>
            <person name="Tamura T."/>
            <person name="Inagaki Y."/>
            <person name="Hashimoto T."/>
        </authorList>
    </citation>
    <scope>NUCLEOTIDE SEQUENCE</scope>
    <source>
        <strain evidence="2">NY0171</strain>
    </source>
</reference>
<gene>
    <name evidence="2" type="ORF">ADUPG1_013960</name>
</gene>
<proteinExistence type="predicted"/>
<sequence>MYPKKTFKKTDGERKYYKPVPTVTDSRLTESTISRQRQKVVSRPKLRGSKCVDPKPKLETSSHRSEFYPRPTFRGRDKPLVPYKPESYRNKFKPVETKKRPYKNSSQIRFCDESDISRHRTLKSTYQMQYYKKEGLPANADNPSVLAGMTGFIKRVDPEKQPDKFHGKML</sequence>
<evidence type="ECO:0000313" key="3">
    <source>
        <dbReference type="Proteomes" id="UP001057375"/>
    </source>
</evidence>
<evidence type="ECO:0000256" key="1">
    <source>
        <dbReference type="SAM" id="MobiDB-lite"/>
    </source>
</evidence>
<name>A0ABQ5K506_9EUKA</name>
<accession>A0ABQ5K506</accession>
<comment type="caution">
    <text evidence="2">The sequence shown here is derived from an EMBL/GenBank/DDBJ whole genome shotgun (WGS) entry which is preliminary data.</text>
</comment>
<organism evidence="2 3">
    <name type="scientific">Aduncisulcus paluster</name>
    <dbReference type="NCBI Taxonomy" id="2918883"/>
    <lineage>
        <taxon>Eukaryota</taxon>
        <taxon>Metamonada</taxon>
        <taxon>Carpediemonas-like organisms</taxon>
        <taxon>Aduncisulcus</taxon>
    </lineage>
</organism>
<evidence type="ECO:0000313" key="2">
    <source>
        <dbReference type="EMBL" id="GKT27671.1"/>
    </source>
</evidence>